<accession>R9I843</accession>
<dbReference type="AlphaFoldDB" id="R9I843"/>
<evidence type="ECO:0000313" key="4">
    <source>
        <dbReference type="EMBL" id="EOS09545.1"/>
    </source>
</evidence>
<dbReference type="InterPro" id="IPR002495">
    <property type="entry name" value="Glyco_trans_8"/>
</dbReference>
<evidence type="ECO:0000256" key="3">
    <source>
        <dbReference type="ARBA" id="ARBA00022723"/>
    </source>
</evidence>
<dbReference type="InterPro" id="IPR029044">
    <property type="entry name" value="Nucleotide-diphossugar_trans"/>
</dbReference>
<dbReference type="PANTHER" id="PTHR13778:SF47">
    <property type="entry name" value="LIPOPOLYSACCHARIDE 1,3-GALACTOSYLTRANSFERASE"/>
    <property type="match status" value="1"/>
</dbReference>
<dbReference type="RefSeq" id="WP_016277933.1">
    <property type="nucleotide sequence ID" value="NZ_CAPDIF010000050.1"/>
</dbReference>
<dbReference type="CDD" id="cd04194">
    <property type="entry name" value="GT8_A4GalT_like"/>
    <property type="match status" value="1"/>
</dbReference>
<dbReference type="HOGENOM" id="CLU_050833_0_2_10"/>
<protein>
    <submittedName>
        <fullName evidence="4">Uncharacterized protein</fullName>
    </submittedName>
</protein>
<dbReference type="PATRIC" id="fig|1235788.3.peg.3749"/>
<dbReference type="STRING" id="1235788.C802_03658"/>
<reference evidence="4 5" key="1">
    <citation type="submission" date="2013-04" db="EMBL/GenBank/DDBJ databases">
        <title>The Genome Sequence of Bacteroides massiliensis dnLKV3.</title>
        <authorList>
            <consortium name="The Broad Institute Genomics Platform"/>
            <consortium name="The Broad Institute Genome Sequencing Center for Infectious Disease"/>
            <person name="Earl A."/>
            <person name="Xavier R."/>
            <person name="Kuhn K."/>
            <person name="Stappenbeck T."/>
            <person name="Walker B."/>
            <person name="Young S."/>
            <person name="Zeng Q."/>
            <person name="Gargeya S."/>
            <person name="Fitzgerald M."/>
            <person name="Haas B."/>
            <person name="Abouelleil A."/>
            <person name="Allen A.W."/>
            <person name="Alvarado L."/>
            <person name="Arachchi H.M."/>
            <person name="Berlin A.M."/>
            <person name="Chapman S.B."/>
            <person name="Gainer-Dewar J."/>
            <person name="Goldberg J."/>
            <person name="Griggs A."/>
            <person name="Gujja S."/>
            <person name="Hansen M."/>
            <person name="Howarth C."/>
            <person name="Imamovic A."/>
            <person name="Ireland A."/>
            <person name="Larimer J."/>
            <person name="McCowan C."/>
            <person name="Murphy C."/>
            <person name="Pearson M."/>
            <person name="Poon T.W."/>
            <person name="Priest M."/>
            <person name="Roberts A."/>
            <person name="Saif S."/>
            <person name="Shea T."/>
            <person name="Sisk P."/>
            <person name="Sykes S."/>
            <person name="Wortman J."/>
            <person name="Nusbaum C."/>
            <person name="Birren B."/>
        </authorList>
    </citation>
    <scope>NUCLEOTIDE SEQUENCE [LARGE SCALE GENOMIC DNA]</scope>
    <source>
        <strain evidence="5">dnLKV3</strain>
    </source>
</reference>
<dbReference type="PANTHER" id="PTHR13778">
    <property type="entry name" value="GLYCOSYLTRANSFERASE 8 DOMAIN-CONTAINING PROTEIN"/>
    <property type="match status" value="1"/>
</dbReference>
<dbReference type="GO" id="GO:0046872">
    <property type="term" value="F:metal ion binding"/>
    <property type="evidence" value="ECO:0007669"/>
    <property type="project" value="UniProtKB-KW"/>
</dbReference>
<keyword evidence="2" id="KW-0808">Transferase</keyword>
<evidence type="ECO:0000256" key="1">
    <source>
        <dbReference type="ARBA" id="ARBA00022676"/>
    </source>
</evidence>
<sequence length="301" mass="34802">MDIVCCPDDNYIIPCSALIVSVCENNMGSDINFYIVSSGLSEVSKSMLRRLAEKYGISISFYQVNADLLKCLPLKGKGQPSHITIAAYYRLLLSSVLPLFVTKVLYLDCDIIVRHSLKELFDENISEVALAVVQDDYQEHCLRLGYETRYGYFNSGVLLLNLTYWRENNLENELLEYAYNNIGLLQYHDQDILNAVLKDRKKQMSIAYNVQSTFLKREIMEDENYATICEQSKDPVIVHYTGLKPWHKECWNPYKKDFFKYLKLTGLSVRKRRSLPLNLYLKYLIRGGLEKLGVLPPVCRS</sequence>
<organism evidence="4 5">
    <name type="scientific">Phocaeicola sartorii</name>
    <dbReference type="NCBI Taxonomy" id="671267"/>
    <lineage>
        <taxon>Bacteria</taxon>
        <taxon>Pseudomonadati</taxon>
        <taxon>Bacteroidota</taxon>
        <taxon>Bacteroidia</taxon>
        <taxon>Bacteroidales</taxon>
        <taxon>Bacteroidaceae</taxon>
        <taxon>Phocaeicola</taxon>
    </lineage>
</organism>
<keyword evidence="3" id="KW-0479">Metal-binding</keyword>
<keyword evidence="1" id="KW-0328">Glycosyltransferase</keyword>
<dbReference type="SUPFAM" id="SSF53448">
    <property type="entry name" value="Nucleotide-diphospho-sugar transferases"/>
    <property type="match status" value="1"/>
</dbReference>
<evidence type="ECO:0000313" key="5">
    <source>
        <dbReference type="Proteomes" id="UP000014200"/>
    </source>
</evidence>
<dbReference type="Pfam" id="PF01501">
    <property type="entry name" value="Glyco_transf_8"/>
    <property type="match status" value="1"/>
</dbReference>
<dbReference type="Gene3D" id="3.90.550.10">
    <property type="entry name" value="Spore Coat Polysaccharide Biosynthesis Protein SpsA, Chain A"/>
    <property type="match status" value="1"/>
</dbReference>
<keyword evidence="5" id="KW-1185">Reference proteome</keyword>
<dbReference type="OrthoDB" id="695971at2"/>
<dbReference type="GO" id="GO:0016757">
    <property type="term" value="F:glycosyltransferase activity"/>
    <property type="evidence" value="ECO:0007669"/>
    <property type="project" value="UniProtKB-KW"/>
</dbReference>
<dbReference type="InterPro" id="IPR050748">
    <property type="entry name" value="Glycosyltrans_8_dom-fam"/>
</dbReference>
<name>R9I843_9BACT</name>
<evidence type="ECO:0000256" key="2">
    <source>
        <dbReference type="ARBA" id="ARBA00022679"/>
    </source>
</evidence>
<gene>
    <name evidence="4" type="ORF">C802_03658</name>
</gene>
<proteinExistence type="predicted"/>
<dbReference type="EMBL" id="ASSP01000022">
    <property type="protein sequence ID" value="EOS09545.1"/>
    <property type="molecule type" value="Genomic_DNA"/>
</dbReference>
<dbReference type="GeneID" id="82154277"/>
<dbReference type="Proteomes" id="UP000014200">
    <property type="component" value="Unassembled WGS sequence"/>
</dbReference>
<comment type="caution">
    <text evidence="4">The sequence shown here is derived from an EMBL/GenBank/DDBJ whole genome shotgun (WGS) entry which is preliminary data.</text>
</comment>